<evidence type="ECO:0008006" key="4">
    <source>
        <dbReference type="Google" id="ProtNLM"/>
    </source>
</evidence>
<reference evidence="2" key="1">
    <citation type="submission" date="2023-06" db="EMBL/GenBank/DDBJ databases">
        <title>Genome-scale phylogeny and comparative genomics of the fungal order Sordariales.</title>
        <authorList>
            <consortium name="Lawrence Berkeley National Laboratory"/>
            <person name="Hensen N."/>
            <person name="Bonometti L."/>
            <person name="Westerberg I."/>
            <person name="Brannstrom I.O."/>
            <person name="Guillou S."/>
            <person name="Cros-Aarteil S."/>
            <person name="Calhoun S."/>
            <person name="Haridas S."/>
            <person name="Kuo A."/>
            <person name="Mondo S."/>
            <person name="Pangilinan J."/>
            <person name="Riley R."/>
            <person name="Labutti K."/>
            <person name="Andreopoulos B."/>
            <person name="Lipzen A."/>
            <person name="Chen C."/>
            <person name="Yanf M."/>
            <person name="Daum C."/>
            <person name="Ng V."/>
            <person name="Clum A."/>
            <person name="Steindorff A."/>
            <person name="Ohm R."/>
            <person name="Martin F."/>
            <person name="Silar P."/>
            <person name="Natvig D."/>
            <person name="Lalanne C."/>
            <person name="Gautier V."/>
            <person name="Ament-Velasquez S.L."/>
            <person name="Kruys A."/>
            <person name="Hutchinson M.I."/>
            <person name="Powell A.J."/>
            <person name="Barry K."/>
            <person name="Miller A.N."/>
            <person name="Grigoriev I.V."/>
            <person name="Debuchy R."/>
            <person name="Gladieux P."/>
            <person name="Thoren M.H."/>
            <person name="Johannesson H."/>
        </authorList>
    </citation>
    <scope>NUCLEOTIDE SEQUENCE</scope>
    <source>
        <strain evidence="2">SMH4607-1</strain>
    </source>
</reference>
<dbReference type="Proteomes" id="UP001172102">
    <property type="component" value="Unassembled WGS sequence"/>
</dbReference>
<dbReference type="EMBL" id="JAUKUA010000002">
    <property type="protein sequence ID" value="KAK0726118.1"/>
    <property type="molecule type" value="Genomic_DNA"/>
</dbReference>
<protein>
    <recommendedName>
        <fullName evidence="4">Late sexual development protein</fullName>
    </recommendedName>
</protein>
<evidence type="ECO:0000256" key="1">
    <source>
        <dbReference type="SAM" id="SignalP"/>
    </source>
</evidence>
<organism evidence="2 3">
    <name type="scientific">Lasiosphaeris hirsuta</name>
    <dbReference type="NCBI Taxonomy" id="260670"/>
    <lineage>
        <taxon>Eukaryota</taxon>
        <taxon>Fungi</taxon>
        <taxon>Dikarya</taxon>
        <taxon>Ascomycota</taxon>
        <taxon>Pezizomycotina</taxon>
        <taxon>Sordariomycetes</taxon>
        <taxon>Sordariomycetidae</taxon>
        <taxon>Sordariales</taxon>
        <taxon>Lasiosphaeriaceae</taxon>
        <taxon>Lasiosphaeris</taxon>
    </lineage>
</organism>
<feature type="chain" id="PRO_5041294968" description="Late sexual development protein" evidence="1">
    <location>
        <begin position="20"/>
        <end position="382"/>
    </location>
</feature>
<accession>A0AA40B1T5</accession>
<keyword evidence="3" id="KW-1185">Reference proteome</keyword>
<name>A0AA40B1T5_9PEZI</name>
<proteinExistence type="predicted"/>
<sequence length="382" mass="40256">MRFTAALASAAAFAGLAVAAPAQAAPQPRAFSIPAGDGFPSPNPAQLAVINDLADGTLSNAPPPAKINEASFPVFQLIAFNENFEVAFFSSLIQNITNGVPGFDLPSSPKKDELLDILQTVLAQEKLHAINAINTLKKFNAFAPTPCQYQFPTSNIYEAISLAERFTDLVLGTLQDAAQILARNGDVGPVRGVTASLGQEGQQEGFYRILLSKKPSEKPFLTTNVAAFAFSALQQFVVPGSCPFPLDSIKLPIFPPVAVLSGKGGVAVEPRDQALSFQVDLTNVKAADKYVGGKGDGLFVTYFSGQLLPISVPIVNAKWTGRVVTFDANFPFAANFMYGLSVASLTTSGAFAAPGDVVAATLAAPGLIQVDDRVKSWDGFKL</sequence>
<evidence type="ECO:0000313" key="2">
    <source>
        <dbReference type="EMBL" id="KAK0726118.1"/>
    </source>
</evidence>
<dbReference type="AlphaFoldDB" id="A0AA40B1T5"/>
<comment type="caution">
    <text evidence="2">The sequence shown here is derived from an EMBL/GenBank/DDBJ whole genome shotgun (WGS) entry which is preliminary data.</text>
</comment>
<gene>
    <name evidence="2" type="ORF">B0H67DRAFT_532640</name>
</gene>
<keyword evidence="1" id="KW-0732">Signal</keyword>
<feature type="signal peptide" evidence="1">
    <location>
        <begin position="1"/>
        <end position="19"/>
    </location>
</feature>
<evidence type="ECO:0000313" key="3">
    <source>
        <dbReference type="Proteomes" id="UP001172102"/>
    </source>
</evidence>